<dbReference type="PANTHER" id="PTHR30313">
    <property type="entry name" value="DNA PRIMASE"/>
    <property type="match status" value="1"/>
</dbReference>
<keyword evidence="6" id="KW-0235">DNA replication</keyword>
<evidence type="ECO:0000256" key="12">
    <source>
        <dbReference type="ARBA" id="ARBA00023163"/>
    </source>
</evidence>
<keyword evidence="3" id="KW-0639">Primosome</keyword>
<accession>A0A9D1KA39</accession>
<comment type="cofactor">
    <cofactor evidence="1">
        <name>Zn(2+)</name>
        <dbReference type="ChEBI" id="CHEBI:29105"/>
    </cofactor>
</comment>
<keyword evidence="11" id="KW-0238">DNA-binding</keyword>
<dbReference type="Gene3D" id="3.90.580.10">
    <property type="entry name" value="Zinc finger, CHC2-type domain"/>
    <property type="match status" value="1"/>
</dbReference>
<dbReference type="Pfam" id="PF08275">
    <property type="entry name" value="DNAG_N"/>
    <property type="match status" value="1"/>
</dbReference>
<keyword evidence="8" id="KW-0863">Zinc-finger</keyword>
<evidence type="ECO:0000256" key="11">
    <source>
        <dbReference type="ARBA" id="ARBA00023125"/>
    </source>
</evidence>
<dbReference type="SMART" id="SM00400">
    <property type="entry name" value="ZnF_CHCC"/>
    <property type="match status" value="1"/>
</dbReference>
<keyword evidence="9" id="KW-0862">Zinc</keyword>
<keyword evidence="2" id="KW-0240">DNA-directed RNA polymerase</keyword>
<dbReference type="FunFam" id="3.90.580.10:FF:000001">
    <property type="entry name" value="DNA primase"/>
    <property type="match status" value="1"/>
</dbReference>
<evidence type="ECO:0000256" key="4">
    <source>
        <dbReference type="ARBA" id="ARBA00022679"/>
    </source>
</evidence>
<dbReference type="AlphaFoldDB" id="A0A9D1KA39"/>
<dbReference type="InterPro" id="IPR002694">
    <property type="entry name" value="Znf_CHC2"/>
</dbReference>
<gene>
    <name evidence="14" type="ORF">IAD04_00295</name>
</gene>
<evidence type="ECO:0000256" key="7">
    <source>
        <dbReference type="ARBA" id="ARBA00022723"/>
    </source>
</evidence>
<dbReference type="GO" id="GO:0006269">
    <property type="term" value="P:DNA replication, synthesis of primer"/>
    <property type="evidence" value="ECO:0007669"/>
    <property type="project" value="UniProtKB-KW"/>
</dbReference>
<evidence type="ECO:0000256" key="2">
    <source>
        <dbReference type="ARBA" id="ARBA00022478"/>
    </source>
</evidence>
<comment type="caution">
    <text evidence="14">The sequence shown here is derived from an EMBL/GenBank/DDBJ whole genome shotgun (WGS) entry which is preliminary data.</text>
</comment>
<evidence type="ECO:0000256" key="6">
    <source>
        <dbReference type="ARBA" id="ARBA00022705"/>
    </source>
</evidence>
<dbReference type="InterPro" id="IPR050219">
    <property type="entry name" value="DnaG_primase"/>
</dbReference>
<keyword evidence="7" id="KW-0479">Metal-binding</keyword>
<keyword evidence="10" id="KW-0460">Magnesium</keyword>
<proteinExistence type="predicted"/>
<feature type="non-terminal residue" evidence="14">
    <location>
        <position position="213"/>
    </location>
</feature>
<evidence type="ECO:0000256" key="1">
    <source>
        <dbReference type="ARBA" id="ARBA00001947"/>
    </source>
</evidence>
<dbReference type="GO" id="GO:0000428">
    <property type="term" value="C:DNA-directed RNA polymerase complex"/>
    <property type="evidence" value="ECO:0007669"/>
    <property type="project" value="UniProtKB-KW"/>
</dbReference>
<dbReference type="Pfam" id="PF01807">
    <property type="entry name" value="Zn_ribbon_DnaG"/>
    <property type="match status" value="1"/>
</dbReference>
<evidence type="ECO:0000313" key="14">
    <source>
        <dbReference type="EMBL" id="HIT16810.1"/>
    </source>
</evidence>
<dbReference type="InterPro" id="IPR037068">
    <property type="entry name" value="DNA_primase_core_N_sf"/>
</dbReference>
<evidence type="ECO:0000256" key="5">
    <source>
        <dbReference type="ARBA" id="ARBA00022695"/>
    </source>
</evidence>
<evidence type="ECO:0000313" key="15">
    <source>
        <dbReference type="Proteomes" id="UP000886893"/>
    </source>
</evidence>
<dbReference type="Gene3D" id="3.90.980.10">
    <property type="entry name" value="DNA primase, catalytic core, N-terminal domain"/>
    <property type="match status" value="1"/>
</dbReference>
<keyword evidence="5" id="KW-0548">Nucleotidyltransferase</keyword>
<reference evidence="14" key="1">
    <citation type="submission" date="2020-10" db="EMBL/GenBank/DDBJ databases">
        <authorList>
            <person name="Gilroy R."/>
        </authorList>
    </citation>
    <scope>NUCLEOTIDE SEQUENCE</scope>
    <source>
        <strain evidence="14">14508</strain>
    </source>
</reference>
<dbReference type="EMBL" id="DVKI01000007">
    <property type="protein sequence ID" value="HIT16810.1"/>
    <property type="molecule type" value="Genomic_DNA"/>
</dbReference>
<evidence type="ECO:0000259" key="13">
    <source>
        <dbReference type="SMART" id="SM00400"/>
    </source>
</evidence>
<sequence length="213" mass="24396">MEKVTLEKINEIRKSVDIVDVISRYLNVVKKGRNYFAICPFHNDTNPSLSISREKQIYKCFVCGEGGNVITFIQKYKKISFIEALKEVALIVGIELQLDVKKSVSVDPKKQALYDLLEDATKYYQSALASSQLAQDYIQKRNLSDAVLHEFRIGYSLDADKLIKYLKSKQYREEDILRSGIAIETEQGELKDRFANRLIFPLQDLNGNIVGFS</sequence>
<dbReference type="GO" id="GO:0005737">
    <property type="term" value="C:cytoplasm"/>
    <property type="evidence" value="ECO:0007669"/>
    <property type="project" value="TreeGrafter"/>
</dbReference>
<dbReference type="Proteomes" id="UP000886893">
    <property type="component" value="Unassembled WGS sequence"/>
</dbReference>
<feature type="domain" description="Zinc finger CHC2-type" evidence="13">
    <location>
        <begin position="35"/>
        <end position="89"/>
    </location>
</feature>
<evidence type="ECO:0000256" key="8">
    <source>
        <dbReference type="ARBA" id="ARBA00022771"/>
    </source>
</evidence>
<organism evidence="14 15">
    <name type="scientific">Candidatus Caccosoma faecigallinarum</name>
    <dbReference type="NCBI Taxonomy" id="2840720"/>
    <lineage>
        <taxon>Bacteria</taxon>
        <taxon>Bacillati</taxon>
        <taxon>Bacillota</taxon>
        <taxon>Bacillota incertae sedis</taxon>
        <taxon>Candidatus Caccosoma</taxon>
    </lineage>
</organism>
<protein>
    <submittedName>
        <fullName evidence="14">DNA primase</fullName>
    </submittedName>
</protein>
<name>A0A9D1KA39_9FIRM</name>
<dbReference type="PANTHER" id="PTHR30313:SF2">
    <property type="entry name" value="DNA PRIMASE"/>
    <property type="match status" value="1"/>
</dbReference>
<keyword evidence="12" id="KW-0804">Transcription</keyword>
<reference evidence="14" key="2">
    <citation type="journal article" date="2021" name="PeerJ">
        <title>Extensive microbial diversity within the chicken gut microbiome revealed by metagenomics and culture.</title>
        <authorList>
            <person name="Gilroy R."/>
            <person name="Ravi A."/>
            <person name="Getino M."/>
            <person name="Pursley I."/>
            <person name="Horton D.L."/>
            <person name="Alikhan N.F."/>
            <person name="Baker D."/>
            <person name="Gharbi K."/>
            <person name="Hall N."/>
            <person name="Watson M."/>
            <person name="Adriaenssens E.M."/>
            <person name="Foster-Nyarko E."/>
            <person name="Jarju S."/>
            <person name="Secka A."/>
            <person name="Antonio M."/>
            <person name="Oren A."/>
            <person name="Chaudhuri R.R."/>
            <person name="La Ragione R."/>
            <person name="Hildebrand F."/>
            <person name="Pallen M.J."/>
        </authorList>
    </citation>
    <scope>NUCLEOTIDE SEQUENCE</scope>
    <source>
        <strain evidence="14">14508</strain>
    </source>
</reference>
<dbReference type="SUPFAM" id="SSF57783">
    <property type="entry name" value="Zinc beta-ribbon"/>
    <property type="match status" value="1"/>
</dbReference>
<dbReference type="InterPro" id="IPR013264">
    <property type="entry name" value="DNAG_N"/>
</dbReference>
<keyword evidence="4" id="KW-0808">Transferase</keyword>
<evidence type="ECO:0000256" key="9">
    <source>
        <dbReference type="ARBA" id="ARBA00022833"/>
    </source>
</evidence>
<evidence type="ECO:0000256" key="3">
    <source>
        <dbReference type="ARBA" id="ARBA00022515"/>
    </source>
</evidence>
<dbReference type="InterPro" id="IPR036977">
    <property type="entry name" value="DNA_primase_Znf_CHC2"/>
</dbReference>
<dbReference type="GO" id="GO:0003677">
    <property type="term" value="F:DNA binding"/>
    <property type="evidence" value="ECO:0007669"/>
    <property type="project" value="UniProtKB-KW"/>
</dbReference>
<dbReference type="GO" id="GO:0008270">
    <property type="term" value="F:zinc ion binding"/>
    <property type="evidence" value="ECO:0007669"/>
    <property type="project" value="UniProtKB-KW"/>
</dbReference>
<dbReference type="GO" id="GO:1990077">
    <property type="term" value="C:primosome complex"/>
    <property type="evidence" value="ECO:0007669"/>
    <property type="project" value="UniProtKB-KW"/>
</dbReference>
<evidence type="ECO:0000256" key="10">
    <source>
        <dbReference type="ARBA" id="ARBA00022842"/>
    </source>
</evidence>
<dbReference type="GO" id="GO:0003899">
    <property type="term" value="F:DNA-directed RNA polymerase activity"/>
    <property type="evidence" value="ECO:0007669"/>
    <property type="project" value="InterPro"/>
</dbReference>
<dbReference type="SUPFAM" id="SSF56731">
    <property type="entry name" value="DNA primase core"/>
    <property type="match status" value="1"/>
</dbReference>